<evidence type="ECO:0000256" key="6">
    <source>
        <dbReference type="ARBA" id="ARBA00023146"/>
    </source>
</evidence>
<evidence type="ECO:0000256" key="7">
    <source>
        <dbReference type="HAMAP-Rule" id="MF_00022"/>
    </source>
</evidence>
<evidence type="ECO:0000256" key="4">
    <source>
        <dbReference type="ARBA" id="ARBA00022840"/>
    </source>
</evidence>
<keyword evidence="5 7" id="KW-0648">Protein biosynthesis</keyword>
<gene>
    <name evidence="7" type="primary">gltX</name>
    <name evidence="10" type="ORF">A3D26_00030</name>
</gene>
<dbReference type="SUPFAM" id="SSF52374">
    <property type="entry name" value="Nucleotidylyl transferase"/>
    <property type="match status" value="1"/>
</dbReference>
<dbReference type="AlphaFoldDB" id="A0A1G1V800"/>
<evidence type="ECO:0000256" key="3">
    <source>
        <dbReference type="ARBA" id="ARBA00022741"/>
    </source>
</evidence>
<dbReference type="InterPro" id="IPR001412">
    <property type="entry name" value="aa-tRNA-synth_I_CS"/>
</dbReference>
<dbReference type="GO" id="GO:0004818">
    <property type="term" value="F:glutamate-tRNA ligase activity"/>
    <property type="evidence" value="ECO:0007669"/>
    <property type="project" value="UniProtKB-UniRule"/>
</dbReference>
<dbReference type="Pfam" id="PF00749">
    <property type="entry name" value="tRNA-synt_1c"/>
    <property type="match status" value="2"/>
</dbReference>
<dbReference type="Pfam" id="PF19269">
    <property type="entry name" value="Anticodon_2"/>
    <property type="match status" value="1"/>
</dbReference>
<dbReference type="GO" id="GO:0008270">
    <property type="term" value="F:zinc ion binding"/>
    <property type="evidence" value="ECO:0007669"/>
    <property type="project" value="InterPro"/>
</dbReference>
<dbReference type="Gene3D" id="3.40.50.620">
    <property type="entry name" value="HUPs"/>
    <property type="match status" value="2"/>
</dbReference>
<dbReference type="Proteomes" id="UP000178319">
    <property type="component" value="Unassembled WGS sequence"/>
</dbReference>
<comment type="similarity">
    <text evidence="1 7">Belongs to the class-I aminoacyl-tRNA synthetase family. Glutamate--tRNA ligase type 1 subfamily.</text>
</comment>
<dbReference type="GO" id="GO:0000049">
    <property type="term" value="F:tRNA binding"/>
    <property type="evidence" value="ECO:0007669"/>
    <property type="project" value="InterPro"/>
</dbReference>
<evidence type="ECO:0000313" key="10">
    <source>
        <dbReference type="EMBL" id="OGY11421.1"/>
    </source>
</evidence>
<feature type="domain" description="Glutamyl/glutaminyl-tRNA synthetase class Ib catalytic" evidence="8">
    <location>
        <begin position="113"/>
        <end position="279"/>
    </location>
</feature>
<accession>A0A1G1V800</accession>
<dbReference type="GO" id="GO:0005524">
    <property type="term" value="F:ATP binding"/>
    <property type="evidence" value="ECO:0007669"/>
    <property type="project" value="UniProtKB-UniRule"/>
</dbReference>
<dbReference type="InterPro" id="IPR004527">
    <property type="entry name" value="Glu-tRNA-ligase_bac/mito"/>
</dbReference>
<comment type="catalytic activity">
    <reaction evidence="7">
        <text>tRNA(Glu) + L-glutamate + ATP = L-glutamyl-tRNA(Glu) + AMP + diphosphate</text>
        <dbReference type="Rhea" id="RHEA:23540"/>
        <dbReference type="Rhea" id="RHEA-COMP:9663"/>
        <dbReference type="Rhea" id="RHEA-COMP:9680"/>
        <dbReference type="ChEBI" id="CHEBI:29985"/>
        <dbReference type="ChEBI" id="CHEBI:30616"/>
        <dbReference type="ChEBI" id="CHEBI:33019"/>
        <dbReference type="ChEBI" id="CHEBI:78442"/>
        <dbReference type="ChEBI" id="CHEBI:78520"/>
        <dbReference type="ChEBI" id="CHEBI:456215"/>
        <dbReference type="EC" id="6.1.1.17"/>
    </reaction>
</comment>
<dbReference type="PROSITE" id="PS00178">
    <property type="entry name" value="AA_TRNA_LIGASE_I"/>
    <property type="match status" value="1"/>
</dbReference>
<evidence type="ECO:0000256" key="1">
    <source>
        <dbReference type="ARBA" id="ARBA00007894"/>
    </source>
</evidence>
<feature type="domain" description="Aminoacyl-tRNA synthetase class I anticodon-binding" evidence="9">
    <location>
        <begin position="292"/>
        <end position="426"/>
    </location>
</feature>
<dbReference type="HAMAP" id="MF_00022">
    <property type="entry name" value="Glu_tRNA_synth_type1"/>
    <property type="match status" value="1"/>
</dbReference>
<proteinExistence type="inferred from homology"/>
<comment type="caution">
    <text evidence="10">The sequence shown here is derived from an EMBL/GenBank/DDBJ whole genome shotgun (WGS) entry which is preliminary data.</text>
</comment>
<dbReference type="EMBL" id="MHBZ01000018">
    <property type="protein sequence ID" value="OGY11421.1"/>
    <property type="molecule type" value="Genomic_DNA"/>
</dbReference>
<dbReference type="PRINTS" id="PR00987">
    <property type="entry name" value="TRNASYNTHGLU"/>
</dbReference>
<dbReference type="GO" id="GO:0005829">
    <property type="term" value="C:cytosol"/>
    <property type="evidence" value="ECO:0007669"/>
    <property type="project" value="TreeGrafter"/>
</dbReference>
<evidence type="ECO:0000259" key="9">
    <source>
        <dbReference type="Pfam" id="PF19269"/>
    </source>
</evidence>
<dbReference type="InterPro" id="IPR049940">
    <property type="entry name" value="GluQ/Sye"/>
</dbReference>
<protein>
    <recommendedName>
        <fullName evidence="7">Glutamate--tRNA ligase</fullName>
        <ecNumber evidence="7">6.1.1.17</ecNumber>
    </recommendedName>
    <alternativeName>
        <fullName evidence="7">Glutamyl-tRNA synthetase</fullName>
        <shortName evidence="7">GluRS</shortName>
    </alternativeName>
</protein>
<comment type="caution">
    <text evidence="7">Lacks conserved residue(s) required for the propagation of feature annotation.</text>
</comment>
<keyword evidence="2 7" id="KW-0436">Ligase</keyword>
<dbReference type="Gene3D" id="1.10.10.350">
    <property type="match status" value="1"/>
</dbReference>
<evidence type="ECO:0000256" key="5">
    <source>
        <dbReference type="ARBA" id="ARBA00022917"/>
    </source>
</evidence>
<feature type="short sequence motif" description="'KMSKS' region" evidence="7">
    <location>
        <begin position="210"/>
        <end position="214"/>
    </location>
</feature>
<dbReference type="InterPro" id="IPR020751">
    <property type="entry name" value="aa-tRNA-synth_I_codon-bd_sub2"/>
</dbReference>
<evidence type="ECO:0000256" key="2">
    <source>
        <dbReference type="ARBA" id="ARBA00022598"/>
    </source>
</evidence>
<dbReference type="NCBIfam" id="TIGR00464">
    <property type="entry name" value="gltX_bact"/>
    <property type="match status" value="1"/>
</dbReference>
<dbReference type="STRING" id="1797516.A3D26_00030"/>
<comment type="subcellular location">
    <subcellularLocation>
        <location evidence="7">Cytoplasm</location>
    </subcellularLocation>
</comment>
<organism evidence="10 11">
    <name type="scientific">Candidatus Blackburnbacteria bacterium RIFCSPHIGHO2_02_FULL_44_20</name>
    <dbReference type="NCBI Taxonomy" id="1797516"/>
    <lineage>
        <taxon>Bacteria</taxon>
        <taxon>Candidatus Blackburniibacteriota</taxon>
    </lineage>
</organism>
<name>A0A1G1V800_9BACT</name>
<dbReference type="PANTHER" id="PTHR43311">
    <property type="entry name" value="GLUTAMATE--TRNA LIGASE"/>
    <property type="match status" value="1"/>
</dbReference>
<keyword evidence="3 7" id="KW-0547">Nucleotide-binding</keyword>
<evidence type="ECO:0000313" key="11">
    <source>
        <dbReference type="Proteomes" id="UP000178319"/>
    </source>
</evidence>
<keyword evidence="4 7" id="KW-0067">ATP-binding</keyword>
<evidence type="ECO:0000259" key="8">
    <source>
        <dbReference type="Pfam" id="PF00749"/>
    </source>
</evidence>
<dbReference type="SUPFAM" id="SSF48163">
    <property type="entry name" value="An anticodon-binding domain of class I aminoacyl-tRNA synthetases"/>
    <property type="match status" value="1"/>
</dbReference>
<keyword evidence="7" id="KW-0963">Cytoplasm</keyword>
<dbReference type="EC" id="6.1.1.17" evidence="7"/>
<comment type="function">
    <text evidence="7">Catalyzes the attachment of glutamate to tRNA(Glu) in a two-step reaction: glutamate is first activated by ATP to form Glu-AMP and then transferred to the acceptor end of tRNA(Glu).</text>
</comment>
<dbReference type="InterPro" id="IPR008925">
    <property type="entry name" value="aa_tRNA-synth_I_cd-bd_sf"/>
</dbReference>
<dbReference type="InterPro" id="IPR000924">
    <property type="entry name" value="Glu/Gln-tRNA-synth"/>
</dbReference>
<dbReference type="CDD" id="cd00808">
    <property type="entry name" value="GluRS_core"/>
    <property type="match status" value="1"/>
</dbReference>
<dbReference type="InterPro" id="IPR020058">
    <property type="entry name" value="Glu/Gln-tRNA-synth_Ib_cat-dom"/>
</dbReference>
<dbReference type="InterPro" id="IPR033910">
    <property type="entry name" value="GluRS_core"/>
</dbReference>
<dbReference type="InterPro" id="IPR045462">
    <property type="entry name" value="aa-tRNA-synth_I_cd-bd"/>
</dbReference>
<sequence length="435" mass="50069">MSVKSKIRVRIAPSPTGFVHVGNVYGALFNYAFARKNNGTFILRIDDTDQKRHVEGAEEVLYSGFEWLGIRWDEGPDKGGQYGPYKPSEKIDKYQKIAHDLVNQGLAYEEDGAIKLKSPKKDFSWNDAIRGEITFPETEVKDFVILKSDGFPVYHFNSVVDDIEMEITHVIRGEEHISNTPRQIALFEALKASPPVFAHFPTLRNSEHKKLSKRRDPVDLRLYREAGYLPEALVNFLCLLGWSHPEEKEIFSINEFIDKFSLERVRKAGPIFDSKKLDWINGMYIRQLTDDEFIRHLKTHLSSDTNDEFLGKITPLIKERINKLADAEDLLKFFWEKPQVEKPLFENEQSTLHIASALETLRKVPGWSLEEINSSLKKAIEEKGFKTGDFYMTMRLVLAGKKVTPPINESMEILGKEETLSRLETAERVMTFSPR</sequence>
<dbReference type="GO" id="GO:0006424">
    <property type="term" value="P:glutamyl-tRNA aminoacylation"/>
    <property type="evidence" value="ECO:0007669"/>
    <property type="project" value="UniProtKB-UniRule"/>
</dbReference>
<feature type="binding site" evidence="7">
    <location>
        <position position="213"/>
    </location>
    <ligand>
        <name>ATP</name>
        <dbReference type="ChEBI" id="CHEBI:30616"/>
    </ligand>
</feature>
<comment type="subunit">
    <text evidence="7">Monomer.</text>
</comment>
<dbReference type="InterPro" id="IPR014729">
    <property type="entry name" value="Rossmann-like_a/b/a_fold"/>
</dbReference>
<feature type="domain" description="Glutamyl/glutaminyl-tRNA synthetase class Ib catalytic" evidence="8">
    <location>
        <begin position="6"/>
        <end position="110"/>
    </location>
</feature>
<feature type="short sequence motif" description="'HIGH' region" evidence="7">
    <location>
        <begin position="13"/>
        <end position="23"/>
    </location>
</feature>
<dbReference type="PANTHER" id="PTHR43311:SF2">
    <property type="entry name" value="GLUTAMATE--TRNA LIGASE, MITOCHONDRIAL-RELATED"/>
    <property type="match status" value="1"/>
</dbReference>
<keyword evidence="6 7" id="KW-0030">Aminoacyl-tRNA synthetase</keyword>
<reference evidence="10 11" key="1">
    <citation type="journal article" date="2016" name="Nat. Commun.">
        <title>Thousands of microbial genomes shed light on interconnected biogeochemical processes in an aquifer system.</title>
        <authorList>
            <person name="Anantharaman K."/>
            <person name="Brown C.T."/>
            <person name="Hug L.A."/>
            <person name="Sharon I."/>
            <person name="Castelle C.J."/>
            <person name="Probst A.J."/>
            <person name="Thomas B.C."/>
            <person name="Singh A."/>
            <person name="Wilkins M.J."/>
            <person name="Karaoz U."/>
            <person name="Brodie E.L."/>
            <person name="Williams K.H."/>
            <person name="Hubbard S.S."/>
            <person name="Banfield J.F."/>
        </authorList>
    </citation>
    <scope>NUCLEOTIDE SEQUENCE [LARGE SCALE GENOMIC DNA]</scope>
</reference>